<dbReference type="PANTHER" id="PTHR23403">
    <property type="entry name" value="TREHALASE"/>
    <property type="match status" value="1"/>
</dbReference>
<dbReference type="Pfam" id="PF22422">
    <property type="entry name" value="MGH1-like_GH"/>
    <property type="match status" value="1"/>
</dbReference>
<dbReference type="InterPro" id="IPR008928">
    <property type="entry name" value="6-hairpin_glycosidase_sf"/>
</dbReference>
<proteinExistence type="predicted"/>
<dbReference type="OrthoDB" id="9763537at2"/>
<dbReference type="SUPFAM" id="SSF48208">
    <property type="entry name" value="Six-hairpin glycosidases"/>
    <property type="match status" value="1"/>
</dbReference>
<evidence type="ECO:0000313" key="5">
    <source>
        <dbReference type="Proteomes" id="UP000295293"/>
    </source>
</evidence>
<dbReference type="GO" id="GO:0005993">
    <property type="term" value="P:trehalose catabolic process"/>
    <property type="evidence" value="ECO:0007669"/>
    <property type="project" value="TreeGrafter"/>
</dbReference>
<protein>
    <submittedName>
        <fullName evidence="4">Trehalase</fullName>
    </submittedName>
</protein>
<dbReference type="GO" id="GO:0004555">
    <property type="term" value="F:alpha,alpha-trehalase activity"/>
    <property type="evidence" value="ECO:0007669"/>
    <property type="project" value="InterPro"/>
</dbReference>
<feature type="chain" id="PRO_5020646803" evidence="1">
    <location>
        <begin position="20"/>
        <end position="787"/>
    </location>
</feature>
<comment type="caution">
    <text evidence="4">The sequence shown here is derived from an EMBL/GenBank/DDBJ whole genome shotgun (WGS) entry which is preliminary data.</text>
</comment>
<sequence>MTLQTIAGLLLALSATGQAAAGAAASPCADSQLDRQGSPQAMQDFDAAGNQRFNPLFDAGAWHGFLLPADAADDVGFTGPLVVAEEYAVFLAQGLDRLELSDASGQRIALASGETLRCAAPGRLQLRYRLPALELDLELRFIGPRSAAVRTRLRNSGTQHLQLTPRWHGALLPRFSSRSGETVAARYPRWQPRWSSDASSLHLALEGVDDAQALRFGSGAGYRIQRSEPAETVIDGLAYVSTGAAWQIAPGATHTVWTVQSYYLAGDAATRLTPAAIAAAFAASEKRWQHYLASIRRAMTPAERPLAIKAVETLIGNWRAPAGALRHDAIVPSTTARWFNGAWAWDSWKHAAGVALVDPVLARNSVLALFDHQIGDADTLRPQDSGMVIDNVFFRRSAERGEDGYNWNERNSKPALATWAAWEIDRQAPDRAWLEALYPRLLAYHRWWYRNRDSDQDGLVEFGATRHPAHEDEQGRLRFTVLQAARSPDPGCTPADTTQGYDCKGYDLYRRLQHSHPELQFQLPVIEAAAWESGMDNAARFFPRDAQGMPTLVLENRDAHGQLVGWSINQVSVDQNSFLAQEKFLLARIARRVGHAEDAAMLDAEARQLSERIQRCFFDPASGYFYDRVLAPETTPLPADRANRCPGTLLVGRGRGPEGFAPLWTGIATPLQGQAATRVLLDSKEFATPLPFPTLARSAADFDATGYWRGRVWLDQYDFALRALERQGRQREASRLCQRLAQQADGLAGTAPIYENYNPLSGERLGASNFSWSAAHLLLMLQRLRCR</sequence>
<dbReference type="PANTHER" id="PTHR23403:SF1">
    <property type="entry name" value="TREHALASE"/>
    <property type="match status" value="1"/>
</dbReference>
<dbReference type="Gene3D" id="1.50.10.10">
    <property type="match status" value="1"/>
</dbReference>
<feature type="domain" description="Mannosylglycerate hydrolase MGH1-like glycoside hydrolase" evidence="3">
    <location>
        <begin position="342"/>
        <end position="773"/>
    </location>
</feature>
<dbReference type="InterPro" id="IPR012341">
    <property type="entry name" value="6hp_glycosidase-like_sf"/>
</dbReference>
<evidence type="ECO:0000259" key="2">
    <source>
        <dbReference type="Pfam" id="PF21152"/>
    </source>
</evidence>
<keyword evidence="1" id="KW-0732">Signal</keyword>
<dbReference type="Proteomes" id="UP000295293">
    <property type="component" value="Unassembled WGS sequence"/>
</dbReference>
<dbReference type="InterPro" id="IPR054491">
    <property type="entry name" value="MGH1-like_GH"/>
</dbReference>
<dbReference type="RefSeq" id="WP_133819529.1">
    <property type="nucleotide sequence ID" value="NZ_SNZH01000009.1"/>
</dbReference>
<accession>A0A4R6YU94</accession>
<evidence type="ECO:0000256" key="1">
    <source>
        <dbReference type="SAM" id="SignalP"/>
    </source>
</evidence>
<name>A0A4R6YU94_9GAMM</name>
<dbReference type="Gene3D" id="3.30.1390.40">
    <property type="entry name" value="Ribosomal protein L30p/L7e"/>
    <property type="match status" value="1"/>
</dbReference>
<gene>
    <name evidence="4" type="ORF">DFR29_10991</name>
</gene>
<dbReference type="InterPro" id="IPR048450">
    <property type="entry name" value="YgjK_N"/>
</dbReference>
<dbReference type="InterPro" id="IPR001661">
    <property type="entry name" value="Glyco_hydro_37"/>
</dbReference>
<feature type="signal peptide" evidence="1">
    <location>
        <begin position="1"/>
        <end position="19"/>
    </location>
</feature>
<dbReference type="AlphaFoldDB" id="A0A4R6YU94"/>
<evidence type="ECO:0000313" key="4">
    <source>
        <dbReference type="EMBL" id="TDR42035.1"/>
    </source>
</evidence>
<dbReference type="Pfam" id="PF21152">
    <property type="entry name" value="YgjK_N"/>
    <property type="match status" value="1"/>
</dbReference>
<reference evidence="4 5" key="1">
    <citation type="submission" date="2019-03" db="EMBL/GenBank/DDBJ databases">
        <title>Genomic Encyclopedia of Type Strains, Phase IV (KMG-IV): sequencing the most valuable type-strain genomes for metagenomic binning, comparative biology and taxonomic classification.</title>
        <authorList>
            <person name="Goeker M."/>
        </authorList>
    </citation>
    <scope>NUCLEOTIDE SEQUENCE [LARGE SCALE GENOMIC DNA]</scope>
    <source>
        <strain evidence="4 5">DSM 21667</strain>
    </source>
</reference>
<organism evidence="4 5">
    <name type="scientific">Tahibacter aquaticus</name>
    <dbReference type="NCBI Taxonomy" id="520092"/>
    <lineage>
        <taxon>Bacteria</taxon>
        <taxon>Pseudomonadati</taxon>
        <taxon>Pseudomonadota</taxon>
        <taxon>Gammaproteobacteria</taxon>
        <taxon>Lysobacterales</taxon>
        <taxon>Rhodanobacteraceae</taxon>
        <taxon>Tahibacter</taxon>
    </lineage>
</organism>
<dbReference type="Gene3D" id="2.70.98.50">
    <property type="entry name" value="putative glycoside hydrolase family protein from bacillus halodurans"/>
    <property type="match status" value="1"/>
</dbReference>
<evidence type="ECO:0000259" key="3">
    <source>
        <dbReference type="Pfam" id="PF22422"/>
    </source>
</evidence>
<dbReference type="EMBL" id="SNZH01000009">
    <property type="protein sequence ID" value="TDR42035.1"/>
    <property type="molecule type" value="Genomic_DNA"/>
</dbReference>
<keyword evidence="5" id="KW-1185">Reference proteome</keyword>
<dbReference type="NCBIfam" id="NF007525">
    <property type="entry name" value="PRK10137.1"/>
    <property type="match status" value="1"/>
</dbReference>
<feature type="domain" description="Glucosidase YgjK N-terminal" evidence="2">
    <location>
        <begin position="34"/>
        <end position="269"/>
    </location>
</feature>